<keyword evidence="2" id="KW-1185">Reference proteome</keyword>
<evidence type="ECO:0000313" key="1">
    <source>
        <dbReference type="EMBL" id="NNU38799.1"/>
    </source>
</evidence>
<protein>
    <submittedName>
        <fullName evidence="1">Anti-sigma factor</fullName>
    </submittedName>
</protein>
<organism evidence="1 2">
    <name type="scientific">Rhizobium sophorae</name>
    <dbReference type="NCBI Taxonomy" id="1535242"/>
    <lineage>
        <taxon>Bacteria</taxon>
        <taxon>Pseudomonadati</taxon>
        <taxon>Pseudomonadota</taxon>
        <taxon>Alphaproteobacteria</taxon>
        <taxon>Hyphomicrobiales</taxon>
        <taxon>Rhizobiaceae</taxon>
        <taxon>Rhizobium/Agrobacterium group</taxon>
        <taxon>Rhizobium</taxon>
    </lineage>
</organism>
<name>A0A7Y3S820_9HYPH</name>
<dbReference type="RefSeq" id="WP_171377303.1">
    <property type="nucleotide sequence ID" value="NZ_JABFCN010000034.1"/>
</dbReference>
<dbReference type="Proteomes" id="UP000519972">
    <property type="component" value="Unassembled WGS sequence"/>
</dbReference>
<proteinExistence type="predicted"/>
<reference evidence="1 2" key="1">
    <citation type="submission" date="2020-02" db="EMBL/GenBank/DDBJ databases">
        <authorList>
            <person name="Sun Q."/>
        </authorList>
    </citation>
    <scope>NUCLEOTIDE SEQUENCE [LARGE SCALE GENOMIC DNA]</scope>
    <source>
        <strain evidence="1 2">CCBAU 03386</strain>
    </source>
</reference>
<evidence type="ECO:0000313" key="2">
    <source>
        <dbReference type="Proteomes" id="UP000519972"/>
    </source>
</evidence>
<sequence length="269" mass="28579">MTTKHTIPSDEDLTAFIDGELTAEDAARIQTMVNEDERTAERLEFLARANLPFEQAFAPLLSEAPREKLAAMLAVIPVQQSARSGPAPAFATRRRFLGALAASLIAGIAIDRAVIGIGIGKGFSAKDENSEWRAVVADYISLYTAETLAGPVPGREDQAAQLAGLDEKLGLSLSPEAVSLPGIDFKRALLLQYDGKALAQIAYLDPETGPMALCIVKSDAGPKAADLESRKGMNVVYWSSATHAFMLIGHAAAERMSAIASEVRGRVAA</sequence>
<accession>A0A7Y3S820</accession>
<comment type="caution">
    <text evidence="1">The sequence shown here is derived from an EMBL/GenBank/DDBJ whole genome shotgun (WGS) entry which is preliminary data.</text>
</comment>
<gene>
    <name evidence="1" type="ORF">G9X64_20410</name>
</gene>
<dbReference type="EMBL" id="JABFCN010000034">
    <property type="protein sequence ID" value="NNU38799.1"/>
    <property type="molecule type" value="Genomic_DNA"/>
</dbReference>
<dbReference type="AlphaFoldDB" id="A0A7Y3S820"/>